<protein>
    <submittedName>
        <fullName evidence="1">Uncharacterized protein</fullName>
    </submittedName>
</protein>
<dbReference type="RefSeq" id="WP_155549586.1">
    <property type="nucleotide sequence ID" value="NZ_CABVGP010000004.1"/>
</dbReference>
<keyword evidence="2" id="KW-1185">Reference proteome</keyword>
<evidence type="ECO:0000313" key="2">
    <source>
        <dbReference type="Proteomes" id="UP000399805"/>
    </source>
</evidence>
<reference evidence="1 2" key="1">
    <citation type="submission" date="2019-09" db="EMBL/GenBank/DDBJ databases">
        <authorList>
            <person name="Leyn A S."/>
        </authorList>
    </citation>
    <scope>NUCLEOTIDE SEQUENCE [LARGE SCALE GENOMIC DNA]</scope>
    <source>
        <strain evidence="1">AA231_1</strain>
    </source>
</reference>
<dbReference type="Proteomes" id="UP000399805">
    <property type="component" value="Unassembled WGS sequence"/>
</dbReference>
<evidence type="ECO:0000313" key="1">
    <source>
        <dbReference type="EMBL" id="VVJ24921.1"/>
    </source>
</evidence>
<name>A0A6I8M7L6_9PSEU</name>
<accession>A0A6I8M7L6</accession>
<gene>
    <name evidence="1" type="ORF">AA23TX_09679</name>
</gene>
<dbReference type="EMBL" id="CABVGP010000004">
    <property type="protein sequence ID" value="VVJ24921.1"/>
    <property type="molecule type" value="Genomic_DNA"/>
</dbReference>
<proteinExistence type="predicted"/>
<dbReference type="AlphaFoldDB" id="A0A6I8M7L6"/>
<organism evidence="1 2">
    <name type="scientific">Amycolatopsis camponoti</name>
    <dbReference type="NCBI Taxonomy" id="2606593"/>
    <lineage>
        <taxon>Bacteria</taxon>
        <taxon>Bacillati</taxon>
        <taxon>Actinomycetota</taxon>
        <taxon>Actinomycetes</taxon>
        <taxon>Pseudonocardiales</taxon>
        <taxon>Pseudonocardiaceae</taxon>
        <taxon>Amycolatopsis</taxon>
    </lineage>
</organism>
<sequence length="69" mass="7451">MTPVTPLAPADWARMLIATEIVFVSDLAGTGFEWPTTTGFDDGATIGVLRGVQRKLGKVVRPYYGKRPG</sequence>